<keyword evidence="6 7" id="KW-0472">Membrane</keyword>
<dbReference type="STRING" id="1965070.A0A3S3NZT9"/>
<dbReference type="PROSITE" id="PS50850">
    <property type="entry name" value="MFS"/>
    <property type="match status" value="1"/>
</dbReference>
<name>A0A3S3NZT9_9ACAR</name>
<proteinExistence type="predicted"/>
<feature type="transmembrane region" description="Helical" evidence="7">
    <location>
        <begin position="74"/>
        <end position="93"/>
    </location>
</feature>
<feature type="transmembrane region" description="Helical" evidence="7">
    <location>
        <begin position="364"/>
        <end position="385"/>
    </location>
</feature>
<feature type="transmembrane region" description="Helical" evidence="7">
    <location>
        <begin position="341"/>
        <end position="358"/>
    </location>
</feature>
<dbReference type="Pfam" id="PF07690">
    <property type="entry name" value="MFS_1"/>
    <property type="match status" value="2"/>
</dbReference>
<feature type="domain" description="Major facilitator superfamily (MFS) profile" evidence="8">
    <location>
        <begin position="24"/>
        <end position="456"/>
    </location>
</feature>
<keyword evidence="4" id="KW-0769">Symport</keyword>
<dbReference type="GO" id="GO:0015293">
    <property type="term" value="F:symporter activity"/>
    <property type="evidence" value="ECO:0007669"/>
    <property type="project" value="UniProtKB-KW"/>
</dbReference>
<dbReference type="InterPro" id="IPR050382">
    <property type="entry name" value="MFS_Na/Anion_cotransporter"/>
</dbReference>
<feature type="transmembrane region" description="Helical" evidence="7">
    <location>
        <begin position="167"/>
        <end position="188"/>
    </location>
</feature>
<dbReference type="GO" id="GO:0006820">
    <property type="term" value="P:monoatomic anion transport"/>
    <property type="evidence" value="ECO:0007669"/>
    <property type="project" value="TreeGrafter"/>
</dbReference>
<organism evidence="9 10">
    <name type="scientific">Dinothrombium tinctorium</name>
    <dbReference type="NCBI Taxonomy" id="1965070"/>
    <lineage>
        <taxon>Eukaryota</taxon>
        <taxon>Metazoa</taxon>
        <taxon>Ecdysozoa</taxon>
        <taxon>Arthropoda</taxon>
        <taxon>Chelicerata</taxon>
        <taxon>Arachnida</taxon>
        <taxon>Acari</taxon>
        <taxon>Acariformes</taxon>
        <taxon>Trombidiformes</taxon>
        <taxon>Prostigmata</taxon>
        <taxon>Anystina</taxon>
        <taxon>Parasitengona</taxon>
        <taxon>Trombidioidea</taxon>
        <taxon>Trombidiidae</taxon>
        <taxon>Dinothrombium</taxon>
    </lineage>
</organism>
<feature type="transmembrane region" description="Helical" evidence="7">
    <location>
        <begin position="200"/>
        <end position="219"/>
    </location>
</feature>
<evidence type="ECO:0000256" key="1">
    <source>
        <dbReference type="ARBA" id="ARBA00004141"/>
    </source>
</evidence>
<reference evidence="9 10" key="1">
    <citation type="journal article" date="2018" name="Gigascience">
        <title>Genomes of trombidid mites reveal novel predicted allergens and laterally-transferred genes associated with secondary metabolism.</title>
        <authorList>
            <person name="Dong X."/>
            <person name="Chaisiri K."/>
            <person name="Xia D."/>
            <person name="Armstrong S.D."/>
            <person name="Fang Y."/>
            <person name="Donnelly M.J."/>
            <person name="Kadowaki T."/>
            <person name="McGarry J.W."/>
            <person name="Darby A.C."/>
            <person name="Makepeace B.L."/>
        </authorList>
    </citation>
    <scope>NUCLEOTIDE SEQUENCE [LARGE SCALE GENOMIC DNA]</scope>
    <source>
        <strain evidence="9">UoL-WK</strain>
    </source>
</reference>
<comment type="caution">
    <text evidence="9">The sequence shown here is derived from an EMBL/GenBank/DDBJ whole genome shotgun (WGS) entry which is preliminary data.</text>
</comment>
<feature type="transmembrane region" description="Helical" evidence="7">
    <location>
        <begin position="105"/>
        <end position="125"/>
    </location>
</feature>
<dbReference type="FunFam" id="1.20.1250.20:FF:000423">
    <property type="entry name" value="Putative inorganic phosphate cotransporter-like Protein"/>
    <property type="match status" value="1"/>
</dbReference>
<evidence type="ECO:0000256" key="7">
    <source>
        <dbReference type="SAM" id="Phobius"/>
    </source>
</evidence>
<dbReference type="GO" id="GO:0016020">
    <property type="term" value="C:membrane"/>
    <property type="evidence" value="ECO:0007669"/>
    <property type="project" value="UniProtKB-SubCell"/>
</dbReference>
<evidence type="ECO:0000313" key="9">
    <source>
        <dbReference type="EMBL" id="RWS09081.1"/>
    </source>
</evidence>
<feature type="transmembrane region" description="Helical" evidence="7">
    <location>
        <begin position="300"/>
        <end position="320"/>
    </location>
</feature>
<dbReference type="SUPFAM" id="SSF103473">
    <property type="entry name" value="MFS general substrate transporter"/>
    <property type="match status" value="1"/>
</dbReference>
<dbReference type="Proteomes" id="UP000285301">
    <property type="component" value="Unassembled WGS sequence"/>
</dbReference>
<protein>
    <submittedName>
        <fullName evidence="9">Sialin-like protein</fullName>
    </submittedName>
</protein>
<sequence>MSENTQMVKRNYVCFSCKVLIKWRYVVVAICAVVNAIECSLKSMMAIAIVPMVAGNKQNFDNVTETNSFDWSPTQQGVILGAFFYGTLITHLFGGQIASLIGSRFLVAFVLFISSVLTFLTPFSAYKGISVLIAVRVATGLMQGSVSPAVFNLLSRWTRRDERSRGLAIYSIGGNGSALLSMPITSFLCEYGFAGGWPSAFYVYGIATFILFFIWTLLVRDSPEKHPNISESELIHISKNTETARFEKSAYTPWLKILTSIPVWAIVVAKFTSSWSYYMLTTKLPAYCDSVLGFSLSENGGINALVLSSSIVSLLVGGFLSDAIEKKGLLQRTFSRKLFEVCSQIGTGLSLFLVPFVGGNRNVVVFLLVLSMLFNGFYAGGTNPIMVDIAPDYSGTIYGLASTISSPAGFIAPLFVGFLLDLQPEKPSMWNYVFYASAGINAIGALVFAVFATSEVQKWGVKEWSEQRGHKHEEDGRKG</sequence>
<dbReference type="InterPro" id="IPR011701">
    <property type="entry name" value="MFS"/>
</dbReference>
<evidence type="ECO:0000259" key="8">
    <source>
        <dbReference type="PROSITE" id="PS50850"/>
    </source>
</evidence>
<dbReference type="InterPro" id="IPR036259">
    <property type="entry name" value="MFS_trans_sf"/>
</dbReference>
<feature type="transmembrane region" description="Helical" evidence="7">
    <location>
        <begin position="432"/>
        <end position="452"/>
    </location>
</feature>
<dbReference type="OrthoDB" id="2985014at2759"/>
<dbReference type="InterPro" id="IPR020846">
    <property type="entry name" value="MFS_dom"/>
</dbReference>
<keyword evidence="10" id="KW-1185">Reference proteome</keyword>
<dbReference type="Gene3D" id="1.20.1250.20">
    <property type="entry name" value="MFS general substrate transporter like domains"/>
    <property type="match status" value="2"/>
</dbReference>
<dbReference type="FunFam" id="1.20.1250.20:FF:000003">
    <property type="entry name" value="Solute carrier family 17 member 3"/>
    <property type="match status" value="1"/>
</dbReference>
<keyword evidence="2" id="KW-0813">Transport</keyword>
<comment type="subcellular location">
    <subcellularLocation>
        <location evidence="1">Membrane</location>
        <topology evidence="1">Multi-pass membrane protein</topology>
    </subcellularLocation>
</comment>
<evidence type="ECO:0000256" key="4">
    <source>
        <dbReference type="ARBA" id="ARBA00022847"/>
    </source>
</evidence>
<feature type="transmembrane region" description="Helical" evidence="7">
    <location>
        <begin position="397"/>
        <end position="420"/>
    </location>
</feature>
<evidence type="ECO:0000256" key="3">
    <source>
        <dbReference type="ARBA" id="ARBA00022692"/>
    </source>
</evidence>
<dbReference type="PANTHER" id="PTHR11662">
    <property type="entry name" value="SOLUTE CARRIER FAMILY 17"/>
    <property type="match status" value="1"/>
</dbReference>
<dbReference type="EMBL" id="NCKU01002659">
    <property type="protein sequence ID" value="RWS09081.1"/>
    <property type="molecule type" value="Genomic_DNA"/>
</dbReference>
<keyword evidence="3 7" id="KW-0812">Transmembrane</keyword>
<gene>
    <name evidence="9" type="ORF">B4U79_10745</name>
</gene>
<evidence type="ECO:0000256" key="2">
    <source>
        <dbReference type="ARBA" id="ARBA00022448"/>
    </source>
</evidence>
<evidence type="ECO:0000256" key="6">
    <source>
        <dbReference type="ARBA" id="ARBA00023136"/>
    </source>
</evidence>
<dbReference type="PANTHER" id="PTHR11662:SF399">
    <property type="entry name" value="FI19708P1-RELATED"/>
    <property type="match status" value="1"/>
</dbReference>
<evidence type="ECO:0000313" key="10">
    <source>
        <dbReference type="Proteomes" id="UP000285301"/>
    </source>
</evidence>
<accession>A0A3S3NZT9</accession>
<feature type="transmembrane region" description="Helical" evidence="7">
    <location>
        <begin position="131"/>
        <end position="155"/>
    </location>
</feature>
<feature type="transmembrane region" description="Helical" evidence="7">
    <location>
        <begin position="25"/>
        <end position="54"/>
    </location>
</feature>
<evidence type="ECO:0000256" key="5">
    <source>
        <dbReference type="ARBA" id="ARBA00022989"/>
    </source>
</evidence>
<feature type="transmembrane region" description="Helical" evidence="7">
    <location>
        <begin position="254"/>
        <end position="280"/>
    </location>
</feature>
<keyword evidence="5 7" id="KW-1133">Transmembrane helix</keyword>
<dbReference type="AlphaFoldDB" id="A0A3S3NZT9"/>